<sequence>MYKLILSNNKQLGRLYSNGVIVWEMKKLGRRATLLRTEELSVETLGNEMVINRLKDDWDYIEIDGVRIDKTDGVFKKIFYTVFEITNGDKKYDMKWKMRGSYNRFSVRQYKYVEESVAPQRPSRKAFETKNVEVFNSVTSISISKIGRDWDQFEIEGIEVEKSDGTQYYKDFTIRNRDKVQAVIQVTGLRNYSIGNFVVRKFRGG</sequence>
<reference evidence="1" key="1">
    <citation type="submission" date="2023-12" db="EMBL/GenBank/DDBJ databases">
        <title>Dolosigranulum savutii sp. nov. isolated from human upper respiratory samples collected in Botswana.</title>
        <authorList>
            <person name="Kelly M.S."/>
        </authorList>
    </citation>
    <scope>NUCLEOTIDE SEQUENCE</scope>
    <source>
        <strain evidence="1">MSK312</strain>
    </source>
</reference>
<accession>A0AB74TYF5</accession>
<gene>
    <name evidence="1" type="ORF">VUQ09_01965</name>
</gene>
<dbReference type="AlphaFoldDB" id="A0AB74TYF5"/>
<dbReference type="EMBL" id="CP142434">
    <property type="protein sequence ID" value="XBC48180.1"/>
    <property type="molecule type" value="Genomic_DNA"/>
</dbReference>
<name>A0AB74TYF5_9LACT</name>
<proteinExistence type="predicted"/>
<evidence type="ECO:0000313" key="1">
    <source>
        <dbReference type="EMBL" id="XBC48180.1"/>
    </source>
</evidence>
<organism evidence="1">
    <name type="scientific">Dolosigranulum savutiense</name>
    <dbReference type="NCBI Taxonomy" id="3110288"/>
    <lineage>
        <taxon>Bacteria</taxon>
        <taxon>Bacillati</taxon>
        <taxon>Bacillota</taxon>
        <taxon>Bacilli</taxon>
        <taxon>Lactobacillales</taxon>
        <taxon>Carnobacteriaceae</taxon>
        <taxon>Dolosigranulum</taxon>
    </lineage>
</organism>
<dbReference type="RefSeq" id="WP_347298192.1">
    <property type="nucleotide sequence ID" value="NZ_CP142434.1"/>
</dbReference>
<protein>
    <submittedName>
        <fullName evidence="1">Uncharacterized protein</fullName>
    </submittedName>
</protein>